<dbReference type="Proteomes" id="UP000494165">
    <property type="component" value="Unassembled WGS sequence"/>
</dbReference>
<feature type="domain" description="Aminoglycoside phosphotransferase" evidence="10">
    <location>
        <begin position="18"/>
        <end position="189"/>
    </location>
</feature>
<evidence type="ECO:0000259" key="10">
    <source>
        <dbReference type="Pfam" id="PF01636"/>
    </source>
</evidence>
<sequence>MPNLSEQLLSVEEINGARHIVRLLQFEPGKILYDIKIDSELCIQTGGFLAEINTALEDFQNAAYENHSTIWALDSAPKLVDFLFAVTEEDKKKLVADVIAAFNDRVMPLIETLPKGMIHGDFNEHNILVRKHSEKWVSDGLLDFGDSQYNCYLFEVALAACYMMLQAKESLTPVHAGTLVVAGYHKLRPLSATELGLMRVCICARLCQSLVMGLYSHAQDPTNTYVLQTAKSGSGWTVLEKTWQISDEQFAKSLNQAFDDTKQ</sequence>
<keyword evidence="12" id="KW-1185">Reference proteome</keyword>
<keyword evidence="3" id="KW-0963">Cytoplasm</keyword>
<dbReference type="Gene3D" id="3.90.1200.10">
    <property type="match status" value="1"/>
</dbReference>
<dbReference type="FunFam" id="3.90.1200.10:FF:000007">
    <property type="entry name" value="hydroxylysine kinase isoform X1"/>
    <property type="match status" value="1"/>
</dbReference>
<dbReference type="GO" id="GO:0005737">
    <property type="term" value="C:cytoplasm"/>
    <property type="evidence" value="ECO:0007669"/>
    <property type="project" value="UniProtKB-SubCell"/>
</dbReference>
<protein>
    <recommendedName>
        <fullName evidence="9">Hydroxylysine kinase</fullName>
        <ecNumber evidence="8">2.7.1.81</ecNumber>
    </recommendedName>
</protein>
<comment type="catalytic activity">
    <reaction evidence="6">
        <text>(5R)-5-hydroxy-L-lysine + GTP = (5R)-5-phosphooxy-L-lysine + GDP + H(+)</text>
        <dbReference type="Rhea" id="RHEA:19049"/>
        <dbReference type="ChEBI" id="CHEBI:15378"/>
        <dbReference type="ChEBI" id="CHEBI:37565"/>
        <dbReference type="ChEBI" id="CHEBI:57882"/>
        <dbReference type="ChEBI" id="CHEBI:58189"/>
        <dbReference type="ChEBI" id="CHEBI:58357"/>
        <dbReference type="EC" id="2.7.1.81"/>
    </reaction>
</comment>
<evidence type="ECO:0000256" key="8">
    <source>
        <dbReference type="ARBA" id="ARBA00038873"/>
    </source>
</evidence>
<evidence type="ECO:0000256" key="9">
    <source>
        <dbReference type="ARBA" id="ARBA00040505"/>
    </source>
</evidence>
<dbReference type="EC" id="2.7.1.81" evidence="8"/>
<comment type="caution">
    <text evidence="11">The sequence shown here is derived from an EMBL/GenBank/DDBJ whole genome shotgun (WGS) entry which is preliminary data.</text>
</comment>
<dbReference type="InterPro" id="IPR002575">
    <property type="entry name" value="Aminoglycoside_PTrfase"/>
</dbReference>
<name>A0A8S1CDG4_9INSE</name>
<dbReference type="AlphaFoldDB" id="A0A8S1CDG4"/>
<organism evidence="11 12">
    <name type="scientific">Cloeon dipterum</name>
    <dbReference type="NCBI Taxonomy" id="197152"/>
    <lineage>
        <taxon>Eukaryota</taxon>
        <taxon>Metazoa</taxon>
        <taxon>Ecdysozoa</taxon>
        <taxon>Arthropoda</taxon>
        <taxon>Hexapoda</taxon>
        <taxon>Insecta</taxon>
        <taxon>Pterygota</taxon>
        <taxon>Palaeoptera</taxon>
        <taxon>Ephemeroptera</taxon>
        <taxon>Pisciforma</taxon>
        <taxon>Baetidae</taxon>
        <taxon>Cloeon</taxon>
    </lineage>
</organism>
<accession>A0A8S1CDG4</accession>
<reference evidence="11 12" key="1">
    <citation type="submission" date="2020-04" db="EMBL/GenBank/DDBJ databases">
        <authorList>
            <person name="Alioto T."/>
            <person name="Alioto T."/>
            <person name="Gomez Garrido J."/>
        </authorList>
    </citation>
    <scope>NUCLEOTIDE SEQUENCE [LARGE SCALE GENOMIC DNA]</scope>
</reference>
<comment type="similarity">
    <text evidence="2">Belongs to the aminoglycoside phosphotransferase family.</text>
</comment>
<dbReference type="PANTHER" id="PTHR21064:SF1">
    <property type="entry name" value="HYDROXYLYSINE KINASE"/>
    <property type="match status" value="1"/>
</dbReference>
<dbReference type="SUPFAM" id="SSF56112">
    <property type="entry name" value="Protein kinase-like (PK-like)"/>
    <property type="match status" value="1"/>
</dbReference>
<keyword evidence="4" id="KW-0808">Transferase</keyword>
<dbReference type="GO" id="GO:0047992">
    <property type="term" value="F:hydroxylysine kinase activity"/>
    <property type="evidence" value="ECO:0007669"/>
    <property type="project" value="UniProtKB-EC"/>
</dbReference>
<evidence type="ECO:0000256" key="4">
    <source>
        <dbReference type="ARBA" id="ARBA00022679"/>
    </source>
</evidence>
<gene>
    <name evidence="11" type="ORF">CLODIP_2_CD00103</name>
</gene>
<dbReference type="OrthoDB" id="9973935at2759"/>
<dbReference type="EMBL" id="CADEPI010000025">
    <property type="protein sequence ID" value="CAB3366435.1"/>
    <property type="molecule type" value="Genomic_DNA"/>
</dbReference>
<dbReference type="InterPro" id="IPR050249">
    <property type="entry name" value="Pseudomonas-type_ThrB"/>
</dbReference>
<proteinExistence type="inferred from homology"/>
<evidence type="ECO:0000256" key="2">
    <source>
        <dbReference type="ARBA" id="ARBA00006219"/>
    </source>
</evidence>
<evidence type="ECO:0000256" key="5">
    <source>
        <dbReference type="ARBA" id="ARBA00022777"/>
    </source>
</evidence>
<evidence type="ECO:0000256" key="6">
    <source>
        <dbReference type="ARBA" id="ARBA00036820"/>
    </source>
</evidence>
<dbReference type="Pfam" id="PF01636">
    <property type="entry name" value="APH"/>
    <property type="match status" value="1"/>
</dbReference>
<comment type="subcellular location">
    <subcellularLocation>
        <location evidence="1">Cytoplasm</location>
    </subcellularLocation>
</comment>
<evidence type="ECO:0000313" key="11">
    <source>
        <dbReference type="EMBL" id="CAB3366435.1"/>
    </source>
</evidence>
<keyword evidence="5" id="KW-0418">Kinase</keyword>
<dbReference type="InterPro" id="IPR011009">
    <property type="entry name" value="Kinase-like_dom_sf"/>
</dbReference>
<comment type="function">
    <text evidence="7">Catalyzes the GTP-dependent phosphorylation of 5-hydroxy-L-lysine.</text>
</comment>
<evidence type="ECO:0000256" key="3">
    <source>
        <dbReference type="ARBA" id="ARBA00022490"/>
    </source>
</evidence>
<evidence type="ECO:0000256" key="1">
    <source>
        <dbReference type="ARBA" id="ARBA00004496"/>
    </source>
</evidence>
<evidence type="ECO:0000256" key="7">
    <source>
        <dbReference type="ARBA" id="ARBA00037368"/>
    </source>
</evidence>
<dbReference type="PANTHER" id="PTHR21064">
    <property type="entry name" value="AMINOGLYCOSIDE PHOSPHOTRANSFERASE DOMAIN-CONTAINING PROTEIN-RELATED"/>
    <property type="match status" value="1"/>
</dbReference>
<evidence type="ECO:0000313" key="12">
    <source>
        <dbReference type="Proteomes" id="UP000494165"/>
    </source>
</evidence>